<evidence type="ECO:0000256" key="1">
    <source>
        <dbReference type="SAM" id="Coils"/>
    </source>
</evidence>
<feature type="non-terminal residue" evidence="3">
    <location>
        <position position="1"/>
    </location>
</feature>
<reference evidence="3" key="1">
    <citation type="submission" date="2019-03" db="EMBL/GenBank/DDBJ databases">
        <title>Single cell metagenomics reveals metabolic interactions within the superorganism composed of flagellate Streblomastix strix and complex community of Bacteroidetes bacteria on its surface.</title>
        <authorList>
            <person name="Treitli S.C."/>
            <person name="Kolisko M."/>
            <person name="Husnik F."/>
            <person name="Keeling P."/>
            <person name="Hampl V."/>
        </authorList>
    </citation>
    <scope>NUCLEOTIDE SEQUENCE</scope>
    <source>
        <strain evidence="3">STM</strain>
    </source>
</reference>
<sequence>GAIKVLDKLQQSNILSSKALTTVVNLSSKAFGGLGKAIVATGIGALVVGLGILIANFDKVKEKLDFLIPAFEKLQSIISGIGNVISSAFKGNFDIIDNFKAGVIEKMKEIEEEKEKIGAASQEKELNNTIKHNEAKLGSDYKYSKEGQKLYKEYFESRLKQYKKDSEEYKAIEIEKIAFDRELLEKEKEITNKANEEYKKRLEERRKAIEEYNKALESFEKSGQSMYLSNLEKSITKEKELANTKEEVNSAFAKEMVLMDLKQKQEKESVFKQYDDLIAKAKKNKQDTTEIEKEKNFQLSQINIKYSGEIEKITNDKNKNILGLEQKANDKLKLQSIQTTQTIVKERKKSYRDLQDWAEKQIEAVSKVFDEAFAVMNPAADLLGSIFDVQMEEANTKLEEANSRYDEAVNKSKETTDRIKKLEEEAKSASGGRLVVLEEQIAREMQVKKEAEKQEKELQKEKEKREKEAAKIEKKQKKLQLSQDLVGGLADSYIGVLSALKYGPILGPILAAMLAALAVVKAATVSAQIAKLEDGGLIKGKSHAEGGIPILGTNIEVEGSEFVINKKSTQKNLPLIDYINSNRRELTINDLETFYSKKNKSISQPFKNKFENGGVIDFSNFSNTDDDTSKILSAISSINLQPVVSVSEINRVSGNIVRVKELAGADI</sequence>
<name>A0A5J4SE09_9ZZZZ</name>
<keyword evidence="1" id="KW-0175">Coiled coil</keyword>
<dbReference type="EMBL" id="SNRY01000258">
    <property type="protein sequence ID" value="KAA6343655.1"/>
    <property type="molecule type" value="Genomic_DNA"/>
</dbReference>
<evidence type="ECO:0000313" key="3">
    <source>
        <dbReference type="EMBL" id="KAA6343655.1"/>
    </source>
</evidence>
<comment type="caution">
    <text evidence="3">The sequence shown here is derived from an EMBL/GenBank/DDBJ whole genome shotgun (WGS) entry which is preliminary data.</text>
</comment>
<keyword evidence="2" id="KW-0472">Membrane</keyword>
<evidence type="ECO:0000256" key="2">
    <source>
        <dbReference type="SAM" id="Phobius"/>
    </source>
</evidence>
<keyword evidence="2" id="KW-0812">Transmembrane</keyword>
<gene>
    <name evidence="3" type="ORF">EZS27_008660</name>
</gene>
<dbReference type="AlphaFoldDB" id="A0A5J4SE09"/>
<proteinExistence type="predicted"/>
<organism evidence="3">
    <name type="scientific">termite gut metagenome</name>
    <dbReference type="NCBI Taxonomy" id="433724"/>
    <lineage>
        <taxon>unclassified sequences</taxon>
        <taxon>metagenomes</taxon>
        <taxon>organismal metagenomes</taxon>
    </lineage>
</organism>
<accession>A0A5J4SE09</accession>
<protein>
    <submittedName>
        <fullName evidence="3">Uncharacterized protein</fullName>
    </submittedName>
</protein>
<keyword evidence="2" id="KW-1133">Transmembrane helix</keyword>
<feature type="coiled-coil region" evidence="1">
    <location>
        <begin position="391"/>
        <end position="482"/>
    </location>
</feature>
<feature type="coiled-coil region" evidence="1">
    <location>
        <begin position="181"/>
        <end position="222"/>
    </location>
</feature>
<feature type="transmembrane region" description="Helical" evidence="2">
    <location>
        <begin position="37"/>
        <end position="57"/>
    </location>
</feature>